<feature type="domain" description="GOLD" evidence="2">
    <location>
        <begin position="18"/>
        <end position="182"/>
    </location>
</feature>
<proteinExistence type="predicted"/>
<evidence type="ECO:0000313" key="3">
    <source>
        <dbReference type="EMBL" id="EPR78266.1"/>
    </source>
</evidence>
<keyword evidence="1" id="KW-0812">Transmembrane</keyword>
<keyword evidence="1" id="KW-0472">Membrane</keyword>
<evidence type="ECO:0000313" key="4">
    <source>
        <dbReference type="Proteomes" id="UP000014978"/>
    </source>
</evidence>
<dbReference type="HOGENOM" id="CLU_1448610_0_0_1"/>
<name>S7W677_SPRLO</name>
<dbReference type="Pfam" id="PF01105">
    <property type="entry name" value="EMP24_GP25L"/>
    <property type="match status" value="1"/>
</dbReference>
<comment type="caution">
    <text evidence="3">The sequence shown here is derived from an EMBL/GenBank/DDBJ whole genome shotgun (WGS) entry which is preliminary data.</text>
</comment>
<dbReference type="OMA" id="MNIYNDI"/>
<dbReference type="Proteomes" id="UP000014978">
    <property type="component" value="Unassembled WGS sequence"/>
</dbReference>
<reference evidence="4" key="1">
    <citation type="journal article" date="2013" name="PLoS Genet.">
        <title>The genome of Spraguea lophii and the basis of host-microsporidian interactions.</title>
        <authorList>
            <person name="Campbell S.E."/>
            <person name="Williams T.A."/>
            <person name="Yousuf A."/>
            <person name="Soanes D.M."/>
            <person name="Paszkiewicz K.H."/>
            <person name="Williams B.A.P."/>
        </authorList>
    </citation>
    <scope>NUCLEOTIDE SEQUENCE [LARGE SCALE GENOMIC DNA]</scope>
    <source>
        <strain evidence="4">42_110</strain>
    </source>
</reference>
<protein>
    <recommendedName>
        <fullName evidence="2">GOLD domain-containing protein</fullName>
    </recommendedName>
</protein>
<accession>S7W677</accession>
<evidence type="ECO:0000256" key="1">
    <source>
        <dbReference type="SAM" id="Phobius"/>
    </source>
</evidence>
<dbReference type="InParanoid" id="S7W677"/>
<dbReference type="VEuPathDB" id="MicrosporidiaDB:SLOPH_1212"/>
<dbReference type="InterPro" id="IPR009038">
    <property type="entry name" value="GOLD_dom"/>
</dbReference>
<evidence type="ECO:0000259" key="2">
    <source>
        <dbReference type="Pfam" id="PF01105"/>
    </source>
</evidence>
<gene>
    <name evidence="3" type="ORF">SLOPH_1212</name>
</gene>
<sequence length="187" mass="22271">MFLLIFLVKVFSWRNEYMLGPKHTETFWVKIDKKDALLTLELNQISTDGLINYRIKGPQKELNDNEFHVLSGESLLKNYKQKGTYKIEILNASKETVYFLLGCYVEKEIEGDPDKIEMKNTLKRLRRDLSNIYNLNLQLAERKQENIKQSRRYKMWLQILCLLPLVYALIGFLKLRLMKSFFTPVRK</sequence>
<dbReference type="OrthoDB" id="2187995at2759"/>
<feature type="transmembrane region" description="Helical" evidence="1">
    <location>
        <begin position="155"/>
        <end position="177"/>
    </location>
</feature>
<dbReference type="AlphaFoldDB" id="S7W677"/>
<keyword evidence="4" id="KW-1185">Reference proteome</keyword>
<organism evidence="3 4">
    <name type="scientific">Spraguea lophii (strain 42_110)</name>
    <name type="common">Microsporidian parasite</name>
    <dbReference type="NCBI Taxonomy" id="1358809"/>
    <lineage>
        <taxon>Eukaryota</taxon>
        <taxon>Fungi</taxon>
        <taxon>Fungi incertae sedis</taxon>
        <taxon>Microsporidia</taxon>
        <taxon>Spragueidae</taxon>
        <taxon>Spraguea</taxon>
    </lineage>
</organism>
<keyword evidence="1" id="KW-1133">Transmembrane helix</keyword>
<dbReference type="EMBL" id="ATCN01000910">
    <property type="protein sequence ID" value="EPR78266.1"/>
    <property type="molecule type" value="Genomic_DNA"/>
</dbReference>